<proteinExistence type="predicted"/>
<dbReference type="SUPFAM" id="SSF56935">
    <property type="entry name" value="Porins"/>
    <property type="match status" value="1"/>
</dbReference>
<dbReference type="EMBL" id="QTJV01000002">
    <property type="protein sequence ID" value="RFM35666.1"/>
    <property type="molecule type" value="Genomic_DNA"/>
</dbReference>
<feature type="domain" description="Outer membrane protein beta-barrel" evidence="1">
    <location>
        <begin position="27"/>
        <end position="205"/>
    </location>
</feature>
<dbReference type="InterPro" id="IPR025665">
    <property type="entry name" value="Beta-barrel_OMP_2"/>
</dbReference>
<dbReference type="Pfam" id="PF13568">
    <property type="entry name" value="OMP_b-brl_2"/>
    <property type="match status" value="1"/>
</dbReference>
<protein>
    <submittedName>
        <fullName evidence="2">PorT family protein</fullName>
    </submittedName>
</protein>
<evidence type="ECO:0000313" key="2">
    <source>
        <dbReference type="EMBL" id="RFM35666.1"/>
    </source>
</evidence>
<dbReference type="AlphaFoldDB" id="A0A3E1P648"/>
<evidence type="ECO:0000313" key="3">
    <source>
        <dbReference type="Proteomes" id="UP000261174"/>
    </source>
</evidence>
<organism evidence="2 3">
    <name type="scientific">Chitinophaga silvisoli</name>
    <dbReference type="NCBI Taxonomy" id="2291814"/>
    <lineage>
        <taxon>Bacteria</taxon>
        <taxon>Pseudomonadati</taxon>
        <taxon>Bacteroidota</taxon>
        <taxon>Chitinophagia</taxon>
        <taxon>Chitinophagales</taxon>
        <taxon>Chitinophagaceae</taxon>
        <taxon>Chitinophaga</taxon>
    </lineage>
</organism>
<dbReference type="Proteomes" id="UP000261174">
    <property type="component" value="Unassembled WGS sequence"/>
</dbReference>
<name>A0A3E1P648_9BACT</name>
<gene>
    <name evidence="2" type="ORF">DXN04_09845</name>
</gene>
<evidence type="ECO:0000259" key="1">
    <source>
        <dbReference type="Pfam" id="PF13568"/>
    </source>
</evidence>
<accession>A0A3E1P648</accession>
<sequence length="231" mass="25426">MSEHSFIRVRILSLLSIFFIPGQLKGQVSFGLNVGVNQSWMQFRDPAGHSAESSKPLTRFNADFLMHVPLVEGLYLVPGVRYITKGTNLTTGGDGEYTRRLEVRYLEIPVNLTYKVPVSFGRLTIGAGPYTAYGLNGNNRMQVYNAGNIVSTTDYSVGFSSNVNKGIYPGTRLNRWDVGAQVAAGIEFTNLLTLGVQYSRGIRNLDLSGNSTIRNNSVGITLGIMLSREDY</sequence>
<keyword evidence="3" id="KW-1185">Reference proteome</keyword>
<comment type="caution">
    <text evidence="2">The sequence shown here is derived from an EMBL/GenBank/DDBJ whole genome shotgun (WGS) entry which is preliminary data.</text>
</comment>
<reference evidence="2 3" key="1">
    <citation type="submission" date="2018-08" db="EMBL/GenBank/DDBJ databases">
        <title>Chitinophaga sp. K20C18050901, a novel bacterium isolated from forest soil.</title>
        <authorList>
            <person name="Wang C."/>
        </authorList>
    </citation>
    <scope>NUCLEOTIDE SEQUENCE [LARGE SCALE GENOMIC DNA]</scope>
    <source>
        <strain evidence="2 3">K20C18050901</strain>
    </source>
</reference>